<feature type="domain" description="Spore coat protein U/FanG" evidence="2">
    <location>
        <begin position="211"/>
        <end position="345"/>
    </location>
</feature>
<dbReference type="Pfam" id="PF05229">
    <property type="entry name" value="SCPU"/>
    <property type="match status" value="2"/>
</dbReference>
<organism evidence="3 4">
    <name type="scientific">Marilutibacter maris</name>
    <dbReference type="NCBI Taxonomy" id="1605891"/>
    <lineage>
        <taxon>Bacteria</taxon>
        <taxon>Pseudomonadati</taxon>
        <taxon>Pseudomonadota</taxon>
        <taxon>Gammaproteobacteria</taxon>
        <taxon>Lysobacterales</taxon>
        <taxon>Lysobacteraceae</taxon>
        <taxon>Marilutibacter</taxon>
    </lineage>
</organism>
<feature type="signal peptide" evidence="1">
    <location>
        <begin position="1"/>
        <end position="35"/>
    </location>
</feature>
<proteinExistence type="predicted"/>
<keyword evidence="4" id="KW-1185">Reference proteome</keyword>
<dbReference type="RefSeq" id="WP_111265970.1">
    <property type="nucleotide sequence ID" value="NZ_CP029843.1"/>
</dbReference>
<dbReference type="InterPro" id="IPR053167">
    <property type="entry name" value="Spore_coat_component"/>
</dbReference>
<evidence type="ECO:0000313" key="4">
    <source>
        <dbReference type="Proteomes" id="UP000249447"/>
    </source>
</evidence>
<evidence type="ECO:0000259" key="2">
    <source>
        <dbReference type="Pfam" id="PF05229"/>
    </source>
</evidence>
<keyword evidence="1" id="KW-0732">Signal</keyword>
<dbReference type="InterPro" id="IPR007893">
    <property type="entry name" value="Spore_coat_U/FanG"/>
</dbReference>
<accession>A0A2U9T8I0</accession>
<dbReference type="KEGG" id="lmb:C9I47_1121"/>
<evidence type="ECO:0000313" key="3">
    <source>
        <dbReference type="EMBL" id="AWV06838.1"/>
    </source>
</evidence>
<gene>
    <name evidence="3" type="ORF">C9I47_1121</name>
</gene>
<feature type="chain" id="PRO_5015966204" evidence="1">
    <location>
        <begin position="36"/>
        <end position="348"/>
    </location>
</feature>
<dbReference type="AlphaFoldDB" id="A0A2U9T8I0"/>
<dbReference type="EMBL" id="CP029843">
    <property type="protein sequence ID" value="AWV06838.1"/>
    <property type="molecule type" value="Genomic_DNA"/>
</dbReference>
<reference evidence="3 4" key="1">
    <citation type="submission" date="2018-05" db="EMBL/GenBank/DDBJ databases">
        <title>The complete genome of Lysobacter maris HZ9B, a marine bacterium antagonistic against terrestrial plant pathogens.</title>
        <authorList>
            <person name="Zhang X.-Q."/>
        </authorList>
    </citation>
    <scope>NUCLEOTIDE SEQUENCE [LARGE SCALE GENOMIC DNA]</scope>
    <source>
        <strain evidence="3 4">HZ9B</strain>
    </source>
</reference>
<protein>
    <submittedName>
        <fullName evidence="3">Secreted protein</fullName>
    </submittedName>
</protein>
<dbReference type="PANTHER" id="PTHR37089:SF4">
    <property type="entry name" value="EXPORTED PROTEIN"/>
    <property type="match status" value="1"/>
</dbReference>
<dbReference type="SMART" id="SM00972">
    <property type="entry name" value="SCPU"/>
    <property type="match status" value="2"/>
</dbReference>
<sequence>MTRPPTRFAAATGPRRTLAAIVCLALLAWLPSAPAATTCTASSTALSFGSTSGAGNVDSTATVTVECSTSGLSLLATARVRMCLNIGAGVNGGGSTAPRRMTNAFGDPMQFQIYSDPARTQIWGDSLIAATPTPVLIDLEYSVPLLGGSGEASATMQARIPVQAGLAAGTFSNPFSGTHTRLEYRYAVQVTGTPPFPVSCTSGGDGGGTATFPFTATATVPDNCTIGSATTLDFGTVGGAVATDVDQTSTITMTCTQRTAWDVALDDGQNASGGVRRMRLGASADYLDYELYRDAARTQRWGATPGTDTEVGTGTGSAQALTVHGRVPATQSVPAGAYGDVITVTVSY</sequence>
<dbReference type="OrthoDB" id="8588792at2"/>
<feature type="domain" description="Spore coat protein U/FanG" evidence="2">
    <location>
        <begin position="34"/>
        <end position="172"/>
    </location>
</feature>
<dbReference type="Proteomes" id="UP000249447">
    <property type="component" value="Chromosome"/>
</dbReference>
<evidence type="ECO:0000256" key="1">
    <source>
        <dbReference type="SAM" id="SignalP"/>
    </source>
</evidence>
<name>A0A2U9T8I0_9GAMM</name>
<dbReference type="PANTHER" id="PTHR37089">
    <property type="entry name" value="PROTEIN U-RELATED"/>
    <property type="match status" value="1"/>
</dbReference>